<dbReference type="InterPro" id="IPR050834">
    <property type="entry name" value="Glycosyltransf_2"/>
</dbReference>
<dbReference type="EMBL" id="MGDE01000260">
    <property type="protein sequence ID" value="OGL42703.1"/>
    <property type="molecule type" value="Genomic_DNA"/>
</dbReference>
<protein>
    <submittedName>
        <fullName evidence="4">Glycosyl transferase family 2</fullName>
    </submittedName>
</protein>
<dbReference type="PANTHER" id="PTHR43685:SF3">
    <property type="entry name" value="SLR2126 PROTEIN"/>
    <property type="match status" value="1"/>
</dbReference>
<dbReference type="Pfam" id="PF02709">
    <property type="entry name" value="Glyco_transf_7C"/>
    <property type="match status" value="1"/>
</dbReference>
<dbReference type="Proteomes" id="UP000178797">
    <property type="component" value="Unassembled WGS sequence"/>
</dbReference>
<feature type="domain" description="Glycosyltransferase 2-like" evidence="2">
    <location>
        <begin position="4"/>
        <end position="117"/>
    </location>
</feature>
<keyword evidence="1 4" id="KW-0808">Transferase</keyword>
<dbReference type="PANTHER" id="PTHR43685">
    <property type="entry name" value="GLYCOSYLTRANSFERASE"/>
    <property type="match status" value="1"/>
</dbReference>
<evidence type="ECO:0000259" key="2">
    <source>
        <dbReference type="Pfam" id="PF00535"/>
    </source>
</evidence>
<gene>
    <name evidence="4" type="ORF">A2W05_06715</name>
</gene>
<sequence length="282" mass="32692">MKVSIVAAVYKDIGALKLIIESLERQTYKNFELIVAEDDNSDDMKEFIRTVGKIEIKHTYQEDRGIRKARSQNNGILKSSGDYIIFLDGDCVPYSTFVEGHVKLAERKHVLSGRRVELGLSISSKLRNRDITPIMLEKKIYWYYPFIRLDGGRRVEEGFYLKPDGFIQRISRNRKRSVSLLGCNFSCYKEDILAINGFDESYEGTALSDDTDLQWRFSAYGLKFKSCRNVSNMFHLYHTSEHRVVDCSEELKLMFQRNKKGIFICENGLDKHSDYGTQNDKV</sequence>
<accession>A0A1F7RMF9</accession>
<dbReference type="Pfam" id="PF00535">
    <property type="entry name" value="Glycos_transf_2"/>
    <property type="match status" value="1"/>
</dbReference>
<feature type="domain" description="Galactosyltransferase C-terminal" evidence="3">
    <location>
        <begin position="176"/>
        <end position="239"/>
    </location>
</feature>
<organism evidence="4 5">
    <name type="scientific">Candidatus Schekmanbacteria bacterium RBG_16_38_10</name>
    <dbReference type="NCBI Taxonomy" id="1817879"/>
    <lineage>
        <taxon>Bacteria</taxon>
        <taxon>Candidatus Schekmaniibacteriota</taxon>
    </lineage>
</organism>
<name>A0A1F7RMF9_9BACT</name>
<dbReference type="InterPro" id="IPR001173">
    <property type="entry name" value="Glyco_trans_2-like"/>
</dbReference>
<proteinExistence type="predicted"/>
<dbReference type="InterPro" id="IPR029044">
    <property type="entry name" value="Nucleotide-diphossugar_trans"/>
</dbReference>
<evidence type="ECO:0000256" key="1">
    <source>
        <dbReference type="ARBA" id="ARBA00022679"/>
    </source>
</evidence>
<reference evidence="4 5" key="1">
    <citation type="journal article" date="2016" name="Nat. Commun.">
        <title>Thousands of microbial genomes shed light on interconnected biogeochemical processes in an aquifer system.</title>
        <authorList>
            <person name="Anantharaman K."/>
            <person name="Brown C.T."/>
            <person name="Hug L.A."/>
            <person name="Sharon I."/>
            <person name="Castelle C.J."/>
            <person name="Probst A.J."/>
            <person name="Thomas B.C."/>
            <person name="Singh A."/>
            <person name="Wilkins M.J."/>
            <person name="Karaoz U."/>
            <person name="Brodie E.L."/>
            <person name="Williams K.H."/>
            <person name="Hubbard S.S."/>
            <person name="Banfield J.F."/>
        </authorList>
    </citation>
    <scope>NUCLEOTIDE SEQUENCE [LARGE SCALE GENOMIC DNA]</scope>
</reference>
<dbReference type="AlphaFoldDB" id="A0A1F7RMF9"/>
<dbReference type="InterPro" id="IPR027791">
    <property type="entry name" value="Galactosyl_T_C"/>
</dbReference>
<evidence type="ECO:0000259" key="3">
    <source>
        <dbReference type="Pfam" id="PF02709"/>
    </source>
</evidence>
<evidence type="ECO:0000313" key="5">
    <source>
        <dbReference type="Proteomes" id="UP000178797"/>
    </source>
</evidence>
<evidence type="ECO:0000313" key="4">
    <source>
        <dbReference type="EMBL" id="OGL42703.1"/>
    </source>
</evidence>
<comment type="caution">
    <text evidence="4">The sequence shown here is derived from an EMBL/GenBank/DDBJ whole genome shotgun (WGS) entry which is preliminary data.</text>
</comment>
<dbReference type="SUPFAM" id="SSF53448">
    <property type="entry name" value="Nucleotide-diphospho-sugar transferases"/>
    <property type="match status" value="1"/>
</dbReference>
<dbReference type="GO" id="GO:0016740">
    <property type="term" value="F:transferase activity"/>
    <property type="evidence" value="ECO:0007669"/>
    <property type="project" value="UniProtKB-KW"/>
</dbReference>
<dbReference type="Gene3D" id="3.90.550.10">
    <property type="entry name" value="Spore Coat Polysaccharide Biosynthesis Protein SpsA, Chain A"/>
    <property type="match status" value="1"/>
</dbReference>